<gene>
    <name evidence="2" type="ORF">PUNSTDRAFT_128568</name>
</gene>
<proteinExistence type="predicted"/>
<organism evidence="2 3">
    <name type="scientific">Punctularia strigosozonata (strain HHB-11173)</name>
    <name type="common">White-rot fungus</name>
    <dbReference type="NCBI Taxonomy" id="741275"/>
    <lineage>
        <taxon>Eukaryota</taxon>
        <taxon>Fungi</taxon>
        <taxon>Dikarya</taxon>
        <taxon>Basidiomycota</taxon>
        <taxon>Agaricomycotina</taxon>
        <taxon>Agaricomycetes</taxon>
        <taxon>Corticiales</taxon>
        <taxon>Punctulariaceae</taxon>
        <taxon>Punctularia</taxon>
    </lineage>
</organism>
<dbReference type="Proteomes" id="UP000054196">
    <property type="component" value="Unassembled WGS sequence"/>
</dbReference>
<evidence type="ECO:0000256" key="1">
    <source>
        <dbReference type="SAM" id="SignalP"/>
    </source>
</evidence>
<dbReference type="EMBL" id="JH687557">
    <property type="protein sequence ID" value="EIN04051.1"/>
    <property type="molecule type" value="Genomic_DNA"/>
</dbReference>
<dbReference type="AlphaFoldDB" id="R7S482"/>
<dbReference type="GeneID" id="18878156"/>
<protein>
    <submittedName>
        <fullName evidence="2">Uncharacterized protein</fullName>
    </submittedName>
</protein>
<keyword evidence="1" id="KW-0732">Signal</keyword>
<name>R7S482_PUNST</name>
<keyword evidence="3" id="KW-1185">Reference proteome</keyword>
<feature type="chain" id="PRO_5004443820" evidence="1">
    <location>
        <begin position="21"/>
        <end position="111"/>
    </location>
</feature>
<evidence type="ECO:0000313" key="2">
    <source>
        <dbReference type="EMBL" id="EIN04051.1"/>
    </source>
</evidence>
<reference evidence="3" key="1">
    <citation type="journal article" date="2012" name="Science">
        <title>The Paleozoic origin of enzymatic lignin decomposition reconstructed from 31 fungal genomes.</title>
        <authorList>
            <person name="Floudas D."/>
            <person name="Binder M."/>
            <person name="Riley R."/>
            <person name="Barry K."/>
            <person name="Blanchette R.A."/>
            <person name="Henrissat B."/>
            <person name="Martinez A.T."/>
            <person name="Otillar R."/>
            <person name="Spatafora J.W."/>
            <person name="Yadav J.S."/>
            <person name="Aerts A."/>
            <person name="Benoit I."/>
            <person name="Boyd A."/>
            <person name="Carlson A."/>
            <person name="Copeland A."/>
            <person name="Coutinho P.M."/>
            <person name="de Vries R.P."/>
            <person name="Ferreira P."/>
            <person name="Findley K."/>
            <person name="Foster B."/>
            <person name="Gaskell J."/>
            <person name="Glotzer D."/>
            <person name="Gorecki P."/>
            <person name="Heitman J."/>
            <person name="Hesse C."/>
            <person name="Hori C."/>
            <person name="Igarashi K."/>
            <person name="Jurgens J.A."/>
            <person name="Kallen N."/>
            <person name="Kersten P."/>
            <person name="Kohler A."/>
            <person name="Kuees U."/>
            <person name="Kumar T.K.A."/>
            <person name="Kuo A."/>
            <person name="LaButti K."/>
            <person name="Larrondo L.F."/>
            <person name="Lindquist E."/>
            <person name="Ling A."/>
            <person name="Lombard V."/>
            <person name="Lucas S."/>
            <person name="Lundell T."/>
            <person name="Martin R."/>
            <person name="McLaughlin D.J."/>
            <person name="Morgenstern I."/>
            <person name="Morin E."/>
            <person name="Murat C."/>
            <person name="Nagy L.G."/>
            <person name="Nolan M."/>
            <person name="Ohm R.A."/>
            <person name="Patyshakuliyeva A."/>
            <person name="Rokas A."/>
            <person name="Ruiz-Duenas F.J."/>
            <person name="Sabat G."/>
            <person name="Salamov A."/>
            <person name="Samejima M."/>
            <person name="Schmutz J."/>
            <person name="Slot J.C."/>
            <person name="St John F."/>
            <person name="Stenlid J."/>
            <person name="Sun H."/>
            <person name="Sun S."/>
            <person name="Syed K."/>
            <person name="Tsang A."/>
            <person name="Wiebenga A."/>
            <person name="Young D."/>
            <person name="Pisabarro A."/>
            <person name="Eastwood D.C."/>
            <person name="Martin F."/>
            <person name="Cullen D."/>
            <person name="Grigoriev I.V."/>
            <person name="Hibbett D.S."/>
        </authorList>
    </citation>
    <scope>NUCLEOTIDE SEQUENCE [LARGE SCALE GENOMIC DNA]</scope>
    <source>
        <strain evidence="3">HHB-11173 SS5</strain>
    </source>
</reference>
<dbReference type="KEGG" id="psq:PUNSTDRAFT_128568"/>
<accession>R7S482</accession>
<feature type="signal peptide" evidence="1">
    <location>
        <begin position="1"/>
        <end position="20"/>
    </location>
</feature>
<evidence type="ECO:0000313" key="3">
    <source>
        <dbReference type="Proteomes" id="UP000054196"/>
    </source>
</evidence>
<sequence>MQLSLAPVLVIFSAAAAASALPAPDAQCASCPKAIANPAVNVTAGAPSDYYLVAASGGTPGTPSFCGYNSNASVNPVTWQFFCFYEGAGSVSANPSGLCPSTASTVNCASL</sequence>
<dbReference type="HOGENOM" id="CLU_2159689_0_0_1"/>
<dbReference type="RefSeq" id="XP_007388840.1">
    <property type="nucleotide sequence ID" value="XM_007388778.1"/>
</dbReference>
<dbReference type="OrthoDB" id="3047378at2759"/>